<sequence length="604" mass="66383">MGVPKLLSTLTPYGDRRPLSNAQVVVDGPALAYHVVSLCMTDPLMSVGRNHPLEQPTYGQLGQTAVAWLDELRAQSVTIQALYFDGYLPEAKRPVRLERSFRTSAQLKDVFVFYQRDNLPDYDVKGPRTGSLLPAPAFAVPAVLDALRASPVYGPLTKIVPGEADTFCAEYARTHDGSTVITSDSDLLVQDLGMDGAVVFFRDIDLPRGGPVAGGTSRPLVVTTYQLAPICRRLGLCPSGNSSKEAHKGMYGFSFELFMDPHLPVSELIERTKKGVAVAKSPHEYAKFVAQYAYPSQPAAAVEQYDLAKLDPRVSELVLQCLYSQESMSDTEEAAPILAFAPPLLDSCTRASAWEASAPIRACAYSLLRMMAPTRQIRGNVREYSRMASLGSRGSELGTIPLEELGAALDAILVLLQRIREAVIDDVELQWVTLASYQDIQWSKENAKESVVLEVLRQETPGSGILERVTWNAVHWLAQIQATLYSLRIFQQIATFVQEQAVADEVAGEKALLDRLAALTEALSTVTPLPAYPTLQKLRDLPARLKTAGALSLLGDLTEWPEPISFRVPSKKNKNKNKKRKRTDQAPVRAQTMTNPFAILDITE</sequence>
<dbReference type="InterPro" id="IPR039436">
    <property type="entry name" value="Asteroid_dom"/>
</dbReference>
<comment type="caution">
    <text evidence="4">The sequence shown here is derived from an EMBL/GenBank/DDBJ whole genome shotgun (WGS) entry which is preliminary data.</text>
</comment>
<organism evidence="4 5">
    <name type="scientific">Sporothrix epigloea</name>
    <dbReference type="NCBI Taxonomy" id="1892477"/>
    <lineage>
        <taxon>Eukaryota</taxon>
        <taxon>Fungi</taxon>
        <taxon>Dikarya</taxon>
        <taxon>Ascomycota</taxon>
        <taxon>Pezizomycotina</taxon>
        <taxon>Sordariomycetes</taxon>
        <taxon>Sordariomycetidae</taxon>
        <taxon>Ophiostomatales</taxon>
        <taxon>Ophiostomataceae</taxon>
        <taxon>Sporothrix</taxon>
    </lineage>
</organism>
<dbReference type="Proteomes" id="UP001642501">
    <property type="component" value="Unassembled WGS sequence"/>
</dbReference>
<reference evidence="4 5" key="1">
    <citation type="submission" date="2024-01" db="EMBL/GenBank/DDBJ databases">
        <authorList>
            <person name="Allen C."/>
            <person name="Tagirdzhanova G."/>
        </authorList>
    </citation>
    <scope>NUCLEOTIDE SEQUENCE [LARGE SCALE GENOMIC DNA]</scope>
    <source>
        <strain evidence="4 5">CBS 573.63</strain>
    </source>
</reference>
<feature type="region of interest" description="Disordered" evidence="2">
    <location>
        <begin position="567"/>
        <end position="588"/>
    </location>
</feature>
<evidence type="ECO:0000313" key="5">
    <source>
        <dbReference type="Proteomes" id="UP001642501"/>
    </source>
</evidence>
<evidence type="ECO:0000256" key="2">
    <source>
        <dbReference type="SAM" id="MobiDB-lite"/>
    </source>
</evidence>
<name>A0ABP0DSK0_9PEZI</name>
<comment type="similarity">
    <text evidence="1">Belongs to the asteroid family.</text>
</comment>
<dbReference type="InterPro" id="IPR026832">
    <property type="entry name" value="Asteroid"/>
</dbReference>
<proteinExistence type="inferred from homology"/>
<evidence type="ECO:0000259" key="3">
    <source>
        <dbReference type="Pfam" id="PF12813"/>
    </source>
</evidence>
<keyword evidence="5" id="KW-1185">Reference proteome</keyword>
<dbReference type="PANTHER" id="PTHR15665">
    <property type="entry name" value="ASTEROID PROTEIN"/>
    <property type="match status" value="1"/>
</dbReference>
<protein>
    <recommendedName>
        <fullName evidence="3">Asteroid domain-containing protein</fullName>
    </recommendedName>
</protein>
<gene>
    <name evidence="4" type="ORF">SEPCBS57363_004534</name>
</gene>
<dbReference type="Pfam" id="PF12813">
    <property type="entry name" value="XPG_I_2"/>
    <property type="match status" value="1"/>
</dbReference>
<feature type="compositionally biased region" description="Basic residues" evidence="2">
    <location>
        <begin position="569"/>
        <end position="582"/>
    </location>
</feature>
<evidence type="ECO:0000313" key="4">
    <source>
        <dbReference type="EMBL" id="CAK7271281.1"/>
    </source>
</evidence>
<accession>A0ABP0DSK0</accession>
<dbReference type="Gene3D" id="3.40.50.1010">
    <property type="entry name" value="5'-nuclease"/>
    <property type="match status" value="1"/>
</dbReference>
<dbReference type="EMBL" id="CAWUOM010000086">
    <property type="protein sequence ID" value="CAK7271281.1"/>
    <property type="molecule type" value="Genomic_DNA"/>
</dbReference>
<evidence type="ECO:0000256" key="1">
    <source>
        <dbReference type="ARBA" id="ARBA00007398"/>
    </source>
</evidence>
<dbReference type="InterPro" id="IPR029060">
    <property type="entry name" value="PIN-like_dom_sf"/>
</dbReference>
<dbReference type="PANTHER" id="PTHR15665:SF1">
    <property type="entry name" value="PROTEIN ASTEROID HOMOLOG 1"/>
    <property type="match status" value="1"/>
</dbReference>
<dbReference type="SUPFAM" id="SSF88723">
    <property type="entry name" value="PIN domain-like"/>
    <property type="match status" value="1"/>
</dbReference>
<feature type="domain" description="Asteroid" evidence="3">
    <location>
        <begin position="136"/>
        <end position="388"/>
    </location>
</feature>